<evidence type="ECO:0000256" key="2">
    <source>
        <dbReference type="ARBA" id="ARBA00022692"/>
    </source>
</evidence>
<reference evidence="7 8" key="1">
    <citation type="journal article" date="2015" name="Genome Biol. Evol.">
        <title>The genome of winter moth (Operophtera brumata) provides a genomic perspective on sexual dimorphism and phenology.</title>
        <authorList>
            <person name="Derks M.F."/>
            <person name="Smit S."/>
            <person name="Salis L."/>
            <person name="Schijlen E."/>
            <person name="Bossers A."/>
            <person name="Mateman C."/>
            <person name="Pijl A.S."/>
            <person name="de Ridder D."/>
            <person name="Groenen M.A."/>
            <person name="Visser M.E."/>
            <person name="Megens H.J."/>
        </authorList>
    </citation>
    <scope>NUCLEOTIDE SEQUENCE [LARGE SCALE GENOMIC DNA]</scope>
    <source>
        <strain evidence="7">WM2013NL</strain>
        <tissue evidence="7">Head and thorax</tissue>
    </source>
</reference>
<feature type="non-terminal residue" evidence="7">
    <location>
        <position position="1"/>
    </location>
</feature>
<evidence type="ECO:0000256" key="5">
    <source>
        <dbReference type="SAM" id="Phobius"/>
    </source>
</evidence>
<evidence type="ECO:0000256" key="4">
    <source>
        <dbReference type="ARBA" id="ARBA00023136"/>
    </source>
</evidence>
<dbReference type="PANTHER" id="PTHR48021:SF1">
    <property type="entry name" value="GH07001P-RELATED"/>
    <property type="match status" value="1"/>
</dbReference>
<comment type="caution">
    <text evidence="7">The sequence shown here is derived from an EMBL/GenBank/DDBJ whole genome shotgun (WGS) entry which is preliminary data.</text>
</comment>
<dbReference type="GO" id="GO:0016020">
    <property type="term" value="C:membrane"/>
    <property type="evidence" value="ECO:0007669"/>
    <property type="project" value="UniProtKB-SubCell"/>
</dbReference>
<dbReference type="SUPFAM" id="SSF103473">
    <property type="entry name" value="MFS general substrate transporter"/>
    <property type="match status" value="1"/>
</dbReference>
<evidence type="ECO:0000256" key="1">
    <source>
        <dbReference type="ARBA" id="ARBA00004141"/>
    </source>
</evidence>
<dbReference type="PANTHER" id="PTHR48021">
    <property type="match status" value="1"/>
</dbReference>
<name>A0A0L7KLX5_OPEBR</name>
<dbReference type="Proteomes" id="UP000037510">
    <property type="component" value="Unassembled WGS sequence"/>
</dbReference>
<dbReference type="InterPro" id="IPR020846">
    <property type="entry name" value="MFS_dom"/>
</dbReference>
<feature type="transmembrane region" description="Helical" evidence="5">
    <location>
        <begin position="311"/>
        <end position="334"/>
    </location>
</feature>
<evidence type="ECO:0000313" key="7">
    <source>
        <dbReference type="EMBL" id="KOB63914.1"/>
    </source>
</evidence>
<feature type="transmembrane region" description="Helical" evidence="5">
    <location>
        <begin position="280"/>
        <end position="299"/>
    </location>
</feature>
<feature type="transmembrane region" description="Helical" evidence="5">
    <location>
        <begin position="44"/>
        <end position="63"/>
    </location>
</feature>
<feature type="transmembrane region" description="Helical" evidence="5">
    <location>
        <begin position="346"/>
        <end position="369"/>
    </location>
</feature>
<gene>
    <name evidence="7" type="ORF">OBRU01_24685</name>
</gene>
<dbReference type="Pfam" id="PF00083">
    <property type="entry name" value="Sugar_tr"/>
    <property type="match status" value="1"/>
</dbReference>
<feature type="domain" description="Major facilitator superfamily (MFS) profile" evidence="6">
    <location>
        <begin position="1"/>
        <end position="434"/>
    </location>
</feature>
<keyword evidence="7" id="KW-0762">Sugar transport</keyword>
<dbReference type="GO" id="GO:0022857">
    <property type="term" value="F:transmembrane transporter activity"/>
    <property type="evidence" value="ECO:0007669"/>
    <property type="project" value="InterPro"/>
</dbReference>
<evidence type="ECO:0000256" key="3">
    <source>
        <dbReference type="ARBA" id="ARBA00022989"/>
    </source>
</evidence>
<feature type="transmembrane region" description="Helical" evidence="5">
    <location>
        <begin position="70"/>
        <end position="89"/>
    </location>
</feature>
<dbReference type="PROSITE" id="PS50850">
    <property type="entry name" value="MFS"/>
    <property type="match status" value="1"/>
</dbReference>
<dbReference type="InterPro" id="IPR005828">
    <property type="entry name" value="MFS_sugar_transport-like"/>
</dbReference>
<evidence type="ECO:0000259" key="6">
    <source>
        <dbReference type="PROSITE" id="PS50850"/>
    </source>
</evidence>
<keyword evidence="4 5" id="KW-0472">Membrane</keyword>
<feature type="transmembrane region" description="Helical" evidence="5">
    <location>
        <begin position="241"/>
        <end position="268"/>
    </location>
</feature>
<dbReference type="InterPro" id="IPR036259">
    <property type="entry name" value="MFS_trans_sf"/>
</dbReference>
<dbReference type="Gene3D" id="1.20.1250.20">
    <property type="entry name" value="MFS general substrate transporter like domains"/>
    <property type="match status" value="1"/>
</dbReference>
<keyword evidence="2 5" id="KW-0812">Transmembrane</keyword>
<feature type="transmembrane region" description="Helical" evidence="5">
    <location>
        <begin position="132"/>
        <end position="151"/>
    </location>
</feature>
<feature type="transmembrane region" description="Helical" evidence="5">
    <location>
        <begin position="412"/>
        <end position="430"/>
    </location>
</feature>
<keyword evidence="8" id="KW-1185">Reference proteome</keyword>
<protein>
    <submittedName>
        <fullName evidence="7">Sugar transporter</fullName>
    </submittedName>
</protein>
<accession>A0A0L7KLX5</accession>
<dbReference type="EMBL" id="JTDY01009224">
    <property type="protein sequence ID" value="KOB63914.1"/>
    <property type="molecule type" value="Genomic_DNA"/>
</dbReference>
<proteinExistence type="predicted"/>
<dbReference type="InterPro" id="IPR050549">
    <property type="entry name" value="MFS_Trehalose_Transporter"/>
</dbReference>
<dbReference type="STRING" id="104452.A0A0L7KLX5"/>
<sequence>LVVATSPQLAAFSLRGCLPYPTIILQQLKANDSSIHLGLETSSWIGSIYGFASIPVILMPILMQSKGRRFAYIVTCLFVIIGWILSLSATNIGMILASESFHGLGTNSLLPVSFLSLTEMLAPKYRYISMQLFGVSMAVGVATAGILGRFIHYKTVSSIMLVPIVIAVVLAFFWPESPPWFACKGDFEKCKKAFLWLRGSDEQSIIELKELITAQRQNLARAKPKKFTWQRFWRKITSRDFYIPSFHIFVLLNMLYWSGVDVTLIYFIEMVEKSTQNKDAIFYASILMYAIVLIGAIITNVTVRKFENKKVLLLSTSGVILCLIGACSATYLQSKELLPKDSLLCLYFLIGYIICCSLGLNAVVFFIAAELMPVKHRSIGGALYIICNCGLYASTLKISTYLFLYINMWGTFLVYTINALLCSLFVWKCVPETKGRTLQEIEDFYMYGSYRKRDLTEDNVLLGN</sequence>
<evidence type="ECO:0000313" key="8">
    <source>
        <dbReference type="Proteomes" id="UP000037510"/>
    </source>
</evidence>
<comment type="subcellular location">
    <subcellularLocation>
        <location evidence="1">Membrane</location>
        <topology evidence="1">Multi-pass membrane protein</topology>
    </subcellularLocation>
</comment>
<feature type="transmembrane region" description="Helical" evidence="5">
    <location>
        <begin position="157"/>
        <end position="174"/>
    </location>
</feature>
<dbReference type="AlphaFoldDB" id="A0A0L7KLX5"/>
<organism evidence="7 8">
    <name type="scientific">Operophtera brumata</name>
    <name type="common">Winter moth</name>
    <name type="synonym">Phalaena brumata</name>
    <dbReference type="NCBI Taxonomy" id="104452"/>
    <lineage>
        <taxon>Eukaryota</taxon>
        <taxon>Metazoa</taxon>
        <taxon>Ecdysozoa</taxon>
        <taxon>Arthropoda</taxon>
        <taxon>Hexapoda</taxon>
        <taxon>Insecta</taxon>
        <taxon>Pterygota</taxon>
        <taxon>Neoptera</taxon>
        <taxon>Endopterygota</taxon>
        <taxon>Lepidoptera</taxon>
        <taxon>Glossata</taxon>
        <taxon>Ditrysia</taxon>
        <taxon>Geometroidea</taxon>
        <taxon>Geometridae</taxon>
        <taxon>Larentiinae</taxon>
        <taxon>Operophtera</taxon>
    </lineage>
</organism>
<keyword evidence="3 5" id="KW-1133">Transmembrane helix</keyword>
<keyword evidence="7" id="KW-0813">Transport</keyword>